<accession>A0A2W4ZE21</accession>
<evidence type="ECO:0000313" key="3">
    <source>
        <dbReference type="Proteomes" id="UP000249557"/>
    </source>
</evidence>
<dbReference type="Proteomes" id="UP000249557">
    <property type="component" value="Unassembled WGS sequence"/>
</dbReference>
<evidence type="ECO:0000313" key="2">
    <source>
        <dbReference type="EMBL" id="PZO80554.1"/>
    </source>
</evidence>
<gene>
    <name evidence="2" type="ORF">DI626_11260</name>
</gene>
<feature type="compositionally biased region" description="Polar residues" evidence="1">
    <location>
        <begin position="39"/>
        <end position="48"/>
    </location>
</feature>
<dbReference type="AlphaFoldDB" id="A0A2W4ZE21"/>
<feature type="non-terminal residue" evidence="2">
    <location>
        <position position="1"/>
    </location>
</feature>
<organism evidence="2 3">
    <name type="scientific">Micavibrio aeruginosavorus</name>
    <dbReference type="NCBI Taxonomy" id="349221"/>
    <lineage>
        <taxon>Bacteria</taxon>
        <taxon>Pseudomonadati</taxon>
        <taxon>Bdellovibrionota</taxon>
        <taxon>Bdellovibrionia</taxon>
        <taxon>Bdellovibrionales</taxon>
        <taxon>Pseudobdellovibrionaceae</taxon>
        <taxon>Micavibrio</taxon>
    </lineage>
</organism>
<keyword evidence="2" id="KW-0282">Flagellum</keyword>
<sequence>QALERALASAGFDASADGISFELAQDNSAFSRGDDKNADQSGGKSSRGMSIAGIEGEEIIQSSVAWQVDPSTGHVRYNIFA</sequence>
<protein>
    <submittedName>
        <fullName evidence="2">Flagellar hook-length control protein FliK</fullName>
    </submittedName>
</protein>
<reference evidence="2 3" key="1">
    <citation type="submission" date="2017-08" db="EMBL/GenBank/DDBJ databases">
        <title>Infants hospitalized years apart are colonized by the same room-sourced microbial strains.</title>
        <authorList>
            <person name="Brooks B."/>
            <person name="Olm M.R."/>
            <person name="Firek B.A."/>
            <person name="Baker R."/>
            <person name="Thomas B.C."/>
            <person name="Morowitz M.J."/>
            <person name="Banfield J.F."/>
        </authorList>
    </citation>
    <scope>NUCLEOTIDE SEQUENCE [LARGE SCALE GENOMIC DNA]</scope>
    <source>
        <strain evidence="2">S2_018_000_R2_104</strain>
    </source>
</reference>
<evidence type="ECO:0000256" key="1">
    <source>
        <dbReference type="SAM" id="MobiDB-lite"/>
    </source>
</evidence>
<name>A0A2W4ZE21_9BACT</name>
<proteinExistence type="predicted"/>
<keyword evidence="2" id="KW-0969">Cilium</keyword>
<feature type="region of interest" description="Disordered" evidence="1">
    <location>
        <begin position="29"/>
        <end position="52"/>
    </location>
</feature>
<dbReference type="EMBL" id="QFNK01000328">
    <property type="protein sequence ID" value="PZO80554.1"/>
    <property type="molecule type" value="Genomic_DNA"/>
</dbReference>
<keyword evidence="2" id="KW-0966">Cell projection</keyword>
<comment type="caution">
    <text evidence="2">The sequence shown here is derived from an EMBL/GenBank/DDBJ whole genome shotgun (WGS) entry which is preliminary data.</text>
</comment>